<gene>
    <name evidence="9" type="ORF">IDAT_07900</name>
</gene>
<evidence type="ECO:0000256" key="1">
    <source>
        <dbReference type="ARBA" id="ARBA00001974"/>
    </source>
</evidence>
<dbReference type="Gene3D" id="3.50.50.60">
    <property type="entry name" value="FAD/NAD(P)-binding domain"/>
    <property type="match status" value="2"/>
</dbReference>
<keyword evidence="10" id="KW-1185">Reference proteome</keyword>
<dbReference type="InterPro" id="IPR010971">
    <property type="entry name" value="UbiH/COQ6"/>
</dbReference>
<dbReference type="Pfam" id="PF01494">
    <property type="entry name" value="FAD_binding_3"/>
    <property type="match status" value="1"/>
</dbReference>
<dbReference type="GO" id="GO:0006744">
    <property type="term" value="P:ubiquinone biosynthetic process"/>
    <property type="evidence" value="ECO:0007669"/>
    <property type="project" value="UniProtKB-UniPathway"/>
</dbReference>
<dbReference type="SUPFAM" id="SSF51905">
    <property type="entry name" value="FAD/NAD(P)-binding domain"/>
    <property type="match status" value="1"/>
</dbReference>
<dbReference type="OrthoDB" id="9769565at2"/>
<dbReference type="PANTHER" id="PTHR43876">
    <property type="entry name" value="UBIQUINONE BIOSYNTHESIS MONOOXYGENASE COQ6, MITOCHONDRIAL"/>
    <property type="match status" value="1"/>
</dbReference>
<evidence type="ECO:0000256" key="4">
    <source>
        <dbReference type="ARBA" id="ARBA00022630"/>
    </source>
</evidence>
<keyword evidence="5" id="KW-0274">FAD</keyword>
<evidence type="ECO:0000256" key="3">
    <source>
        <dbReference type="ARBA" id="ARBA00005349"/>
    </source>
</evidence>
<comment type="caution">
    <text evidence="9">The sequence shown here is derived from an EMBL/GenBank/DDBJ whole genome shotgun (WGS) entry which is preliminary data.</text>
</comment>
<dbReference type="InterPro" id="IPR036188">
    <property type="entry name" value="FAD/NAD-bd_sf"/>
</dbReference>
<dbReference type="InterPro" id="IPR051205">
    <property type="entry name" value="UbiH/COQ6_monooxygenase"/>
</dbReference>
<dbReference type="NCBIfam" id="TIGR01988">
    <property type="entry name" value="Ubi-OHases"/>
    <property type="match status" value="1"/>
</dbReference>
<evidence type="ECO:0000256" key="6">
    <source>
        <dbReference type="ARBA" id="ARBA00023002"/>
    </source>
</evidence>
<dbReference type="PROSITE" id="PS01304">
    <property type="entry name" value="UBIH"/>
    <property type="match status" value="1"/>
</dbReference>
<comment type="cofactor">
    <cofactor evidence="1">
        <name>FAD</name>
        <dbReference type="ChEBI" id="CHEBI:57692"/>
    </cofactor>
</comment>
<dbReference type="STRING" id="1517416.IDAT_07900"/>
<dbReference type="AlphaFoldDB" id="A0A094ILU2"/>
<dbReference type="EMBL" id="JPIN01000007">
    <property type="protein sequence ID" value="KFZ28660.1"/>
    <property type="molecule type" value="Genomic_DNA"/>
</dbReference>
<evidence type="ECO:0000313" key="10">
    <source>
        <dbReference type="Proteomes" id="UP000053718"/>
    </source>
</evidence>
<dbReference type="RefSeq" id="WP_034732535.1">
    <property type="nucleotide sequence ID" value="NZ_JPIN01000007.1"/>
</dbReference>
<feature type="domain" description="FAD-binding" evidence="8">
    <location>
        <begin position="3"/>
        <end position="333"/>
    </location>
</feature>
<reference evidence="9 10" key="1">
    <citation type="submission" date="2014-06" db="EMBL/GenBank/DDBJ databases">
        <title>Draft genome sequence of Idiomarina sp. MCCC 1A10513.</title>
        <authorList>
            <person name="Du J."/>
            <person name="Lai Q."/>
            <person name="Shao Z."/>
        </authorList>
    </citation>
    <scope>NUCLEOTIDE SEQUENCE [LARGE SCALE GENOMIC DNA]</scope>
    <source>
        <strain evidence="9 10">MCCC 1A10513</strain>
    </source>
</reference>
<dbReference type="InterPro" id="IPR018168">
    <property type="entry name" value="Ubi_Hdrlase_CS"/>
</dbReference>
<keyword evidence="4" id="KW-0285">Flavoprotein</keyword>
<dbReference type="InterPro" id="IPR002938">
    <property type="entry name" value="FAD-bd"/>
</dbReference>
<evidence type="ECO:0000256" key="7">
    <source>
        <dbReference type="ARBA" id="ARBA00023033"/>
    </source>
</evidence>
<proteinExistence type="inferred from homology"/>
<evidence type="ECO:0000256" key="2">
    <source>
        <dbReference type="ARBA" id="ARBA00004749"/>
    </source>
</evidence>
<dbReference type="Proteomes" id="UP000053718">
    <property type="component" value="Unassembled WGS sequence"/>
</dbReference>
<dbReference type="PRINTS" id="PR00420">
    <property type="entry name" value="RNGMNOXGNASE"/>
</dbReference>
<evidence type="ECO:0000259" key="8">
    <source>
        <dbReference type="Pfam" id="PF01494"/>
    </source>
</evidence>
<dbReference type="PANTHER" id="PTHR43876:SF10">
    <property type="entry name" value="3-DEMETHOXYUBIQUINOL 3-HYDROXYLASE"/>
    <property type="match status" value="1"/>
</dbReference>
<evidence type="ECO:0000256" key="5">
    <source>
        <dbReference type="ARBA" id="ARBA00022827"/>
    </source>
</evidence>
<evidence type="ECO:0000313" key="9">
    <source>
        <dbReference type="EMBL" id="KFZ28660.1"/>
    </source>
</evidence>
<organism evidence="9 10">
    <name type="scientific">Pseudidiomarina atlantica</name>
    <dbReference type="NCBI Taxonomy" id="1517416"/>
    <lineage>
        <taxon>Bacteria</taxon>
        <taxon>Pseudomonadati</taxon>
        <taxon>Pseudomonadota</taxon>
        <taxon>Gammaproteobacteria</taxon>
        <taxon>Alteromonadales</taxon>
        <taxon>Idiomarinaceae</taxon>
        <taxon>Pseudidiomarina</taxon>
    </lineage>
</organism>
<keyword evidence="7" id="KW-0503">Monooxygenase</keyword>
<comment type="pathway">
    <text evidence="2">Cofactor biosynthesis; ubiquinone biosynthesis.</text>
</comment>
<keyword evidence="6" id="KW-0560">Oxidoreductase</keyword>
<dbReference type="eggNOG" id="COG0654">
    <property type="taxonomic scope" value="Bacteria"/>
</dbReference>
<accession>A0A094ILU2</accession>
<dbReference type="UniPathway" id="UPA00232"/>
<sequence length="378" mass="41801">MMHIVIVGGGLVGAAAAVAAARQGYQVTLLERGAAPDHQPVSQEWDLRISSVHQKNVEWLEQLGVWTQVDSAKYFSYAGLSVTTRDRQTVEFAAADVAAPRLGVMVENDALVRACWQVLREFENVTLRAETEIKTYELESQHLLLNNDETLLFDLLIGADGANSAVARAAEIGMRGWDYDMRCLLAIAEVEQPLAAKTWEVFRAEGPYALLPLNDHLACLIDYRAEAVWSDASTEQVEQALHETFAPVLGAFTLQKHASFPLRRQRALRYFDSRGVVLIGDAAHSIHPLAGQGVNLGFVDVQTLMSALAASELRTALKTYERKQTLVNQQMMRMMDAIHFGFRSEHLLPRLAVGLGLQAVAKIKPIKQQIIKAAMGWS</sequence>
<dbReference type="GO" id="GO:0071949">
    <property type="term" value="F:FAD binding"/>
    <property type="evidence" value="ECO:0007669"/>
    <property type="project" value="InterPro"/>
</dbReference>
<name>A0A094ILU2_9GAMM</name>
<protein>
    <recommendedName>
        <fullName evidence="8">FAD-binding domain-containing protein</fullName>
    </recommendedName>
</protein>
<dbReference type="GO" id="GO:0008682">
    <property type="term" value="F:3-demethoxyubiquinol 3-hydroxylase activity"/>
    <property type="evidence" value="ECO:0007669"/>
    <property type="project" value="TreeGrafter"/>
</dbReference>
<comment type="similarity">
    <text evidence="3">Belongs to the UbiH/COQ6 family.</text>
</comment>